<evidence type="ECO:0000256" key="1">
    <source>
        <dbReference type="ARBA" id="ARBA00022723"/>
    </source>
</evidence>
<evidence type="ECO:0000313" key="6">
    <source>
        <dbReference type="Proteomes" id="UP001152795"/>
    </source>
</evidence>
<dbReference type="InterPro" id="IPR038441">
    <property type="entry name" value="THAP_Znf_sf"/>
</dbReference>
<dbReference type="AlphaFoldDB" id="A0A7D9JBM5"/>
<dbReference type="GO" id="GO:0005634">
    <property type="term" value="C:nucleus"/>
    <property type="evidence" value="ECO:0007669"/>
    <property type="project" value="TreeGrafter"/>
</dbReference>
<dbReference type="Pfam" id="PF05485">
    <property type="entry name" value="THAP"/>
    <property type="match status" value="1"/>
</dbReference>
<dbReference type="GO" id="GO:0000978">
    <property type="term" value="F:RNA polymerase II cis-regulatory region sequence-specific DNA binding"/>
    <property type="evidence" value="ECO:0007669"/>
    <property type="project" value="TreeGrafter"/>
</dbReference>
<keyword evidence="2" id="KW-0863">Zinc-finger</keyword>
<keyword evidence="4" id="KW-0238">DNA-binding</keyword>
<keyword evidence="1" id="KW-0479">Metal-binding</keyword>
<accession>A0A7D9JBM5</accession>
<proteinExistence type="predicted"/>
<dbReference type="GO" id="GO:0008270">
    <property type="term" value="F:zinc ion binding"/>
    <property type="evidence" value="ECO:0007669"/>
    <property type="project" value="UniProtKB-KW"/>
</dbReference>
<dbReference type="SMART" id="SM00980">
    <property type="entry name" value="THAP"/>
    <property type="match status" value="1"/>
</dbReference>
<dbReference type="SMART" id="SM00692">
    <property type="entry name" value="DM3"/>
    <property type="match status" value="1"/>
</dbReference>
<evidence type="ECO:0000256" key="3">
    <source>
        <dbReference type="ARBA" id="ARBA00022833"/>
    </source>
</evidence>
<dbReference type="InterPro" id="IPR006612">
    <property type="entry name" value="THAP_Znf"/>
</dbReference>
<evidence type="ECO:0000256" key="4">
    <source>
        <dbReference type="ARBA" id="ARBA00023125"/>
    </source>
</evidence>
<sequence>MSNTKKLKPGGTRVYCSACNCSNSKGSRPELSFFRFPSDPKRSKEWVVSCRREDLLIKTSEYLYANCRLCSEHFEDCMFVNPSRKNRLNNTARPSIFNVKNPPPKLGRKRRILDRNEDLLPSKGKEVAY</sequence>
<gene>
    <name evidence="5" type="ORF">PACLA_8A068658</name>
</gene>
<dbReference type="InterPro" id="IPR026516">
    <property type="entry name" value="THAP1/10"/>
</dbReference>
<evidence type="ECO:0000313" key="5">
    <source>
        <dbReference type="EMBL" id="CAB4025751.1"/>
    </source>
</evidence>
<organism evidence="5 6">
    <name type="scientific">Paramuricea clavata</name>
    <name type="common">Red gorgonian</name>
    <name type="synonym">Violescent sea-whip</name>
    <dbReference type="NCBI Taxonomy" id="317549"/>
    <lineage>
        <taxon>Eukaryota</taxon>
        <taxon>Metazoa</taxon>
        <taxon>Cnidaria</taxon>
        <taxon>Anthozoa</taxon>
        <taxon>Octocorallia</taxon>
        <taxon>Malacalcyonacea</taxon>
        <taxon>Plexauridae</taxon>
        <taxon>Paramuricea</taxon>
    </lineage>
</organism>
<keyword evidence="6" id="KW-1185">Reference proteome</keyword>
<name>A0A7D9JBM5_PARCT</name>
<dbReference type="GO" id="GO:0003700">
    <property type="term" value="F:DNA-binding transcription factor activity"/>
    <property type="evidence" value="ECO:0007669"/>
    <property type="project" value="TreeGrafter"/>
</dbReference>
<keyword evidence="3" id="KW-0862">Zinc</keyword>
<dbReference type="OrthoDB" id="7683421at2759"/>
<dbReference type="GO" id="GO:0006357">
    <property type="term" value="P:regulation of transcription by RNA polymerase II"/>
    <property type="evidence" value="ECO:0007669"/>
    <property type="project" value="TreeGrafter"/>
</dbReference>
<dbReference type="Proteomes" id="UP001152795">
    <property type="component" value="Unassembled WGS sequence"/>
</dbReference>
<protein>
    <submittedName>
        <fullName evidence="5">52 kDa repressor of the inhibitor of the kinase-like</fullName>
    </submittedName>
</protein>
<dbReference type="PANTHER" id="PTHR46600">
    <property type="entry name" value="THAP DOMAIN-CONTAINING"/>
    <property type="match status" value="1"/>
</dbReference>
<evidence type="ECO:0000256" key="2">
    <source>
        <dbReference type="ARBA" id="ARBA00022771"/>
    </source>
</evidence>
<dbReference type="PROSITE" id="PS50950">
    <property type="entry name" value="ZF_THAP"/>
    <property type="match status" value="1"/>
</dbReference>
<dbReference type="SUPFAM" id="SSF57716">
    <property type="entry name" value="Glucocorticoid receptor-like (DNA-binding domain)"/>
    <property type="match status" value="1"/>
</dbReference>
<comment type="caution">
    <text evidence="5">The sequence shown here is derived from an EMBL/GenBank/DDBJ whole genome shotgun (WGS) entry which is preliminary data.</text>
</comment>
<dbReference type="PANTHER" id="PTHR46600:SF2">
    <property type="entry name" value="THAP DOMAIN-CONTAINING PROTEIN 1"/>
    <property type="match status" value="1"/>
</dbReference>
<reference evidence="5" key="1">
    <citation type="submission" date="2020-04" db="EMBL/GenBank/DDBJ databases">
        <authorList>
            <person name="Alioto T."/>
            <person name="Alioto T."/>
            <person name="Gomez Garrido J."/>
        </authorList>
    </citation>
    <scope>NUCLEOTIDE SEQUENCE</scope>
    <source>
        <strain evidence="5">A484AB</strain>
    </source>
</reference>
<dbReference type="EMBL" id="CACRXK020013804">
    <property type="protein sequence ID" value="CAB4025751.1"/>
    <property type="molecule type" value="Genomic_DNA"/>
</dbReference>
<dbReference type="Gene3D" id="6.20.210.20">
    <property type="entry name" value="THAP domain"/>
    <property type="match status" value="1"/>
</dbReference>